<dbReference type="SUPFAM" id="SSF51366">
    <property type="entry name" value="Ribulose-phoshate binding barrel"/>
    <property type="match status" value="1"/>
</dbReference>
<evidence type="ECO:0000256" key="9">
    <source>
        <dbReference type="ARBA" id="ARBA00023235"/>
    </source>
</evidence>
<evidence type="ECO:0000256" key="10">
    <source>
        <dbReference type="HAMAP-Rule" id="MF_02227"/>
    </source>
</evidence>
<keyword evidence="13" id="KW-0170">Cobalt</keyword>
<evidence type="ECO:0000256" key="13">
    <source>
        <dbReference type="PIRSR" id="PIRSR001461-2"/>
    </source>
</evidence>
<dbReference type="FunFam" id="3.20.20.70:FF:000004">
    <property type="entry name" value="Ribulose-phosphate 3-epimerase"/>
    <property type="match status" value="1"/>
</dbReference>
<keyword evidence="10 11" id="KW-0119">Carbohydrate metabolism</keyword>
<comment type="cofactor">
    <cofactor evidence="3">
        <name>Co(2+)</name>
        <dbReference type="ChEBI" id="CHEBI:48828"/>
    </cofactor>
</comment>
<dbReference type="Gene3D" id="3.20.20.70">
    <property type="entry name" value="Aldolase class I"/>
    <property type="match status" value="1"/>
</dbReference>
<keyword evidence="16" id="KW-1185">Reference proteome</keyword>
<dbReference type="OrthoDB" id="1645589at2"/>
<comment type="similarity">
    <text evidence="6 10 11">Belongs to the ribulose-phosphate 3-epimerase family.</text>
</comment>
<dbReference type="GO" id="GO:0006098">
    <property type="term" value="P:pentose-phosphate shunt"/>
    <property type="evidence" value="ECO:0007669"/>
    <property type="project" value="UniProtKB-UniRule"/>
</dbReference>
<comment type="caution">
    <text evidence="10">Lacks conserved residue(s) required for the propagation of feature annotation.</text>
</comment>
<dbReference type="InterPro" id="IPR013785">
    <property type="entry name" value="Aldolase_TIM"/>
</dbReference>
<feature type="binding site" evidence="14">
    <location>
        <begin position="206"/>
        <end position="207"/>
    </location>
    <ligand>
        <name>substrate</name>
    </ligand>
</feature>
<comment type="catalytic activity">
    <reaction evidence="1 10 11">
        <text>D-ribulose 5-phosphate = D-xylulose 5-phosphate</text>
        <dbReference type="Rhea" id="RHEA:13677"/>
        <dbReference type="ChEBI" id="CHEBI:57737"/>
        <dbReference type="ChEBI" id="CHEBI:58121"/>
        <dbReference type="EC" id="5.1.3.1"/>
    </reaction>
</comment>
<dbReference type="Pfam" id="PF00834">
    <property type="entry name" value="Ribul_P_3_epim"/>
    <property type="match status" value="1"/>
</dbReference>
<dbReference type="InterPro" id="IPR026019">
    <property type="entry name" value="Ribul_P_3_epim"/>
</dbReference>
<comment type="pathway">
    <text evidence="10">Carbohydrate degradation.</text>
</comment>
<evidence type="ECO:0000256" key="7">
    <source>
        <dbReference type="ARBA" id="ARBA00013188"/>
    </source>
</evidence>
<comment type="cofactor">
    <cofactor evidence="2">
        <name>Mn(2+)</name>
        <dbReference type="ChEBI" id="CHEBI:29035"/>
    </cofactor>
</comment>
<accession>A0A132MGD4</accession>
<feature type="active site" description="Proton donor" evidence="10 12">
    <location>
        <position position="184"/>
    </location>
</feature>
<evidence type="ECO:0000256" key="4">
    <source>
        <dbReference type="ARBA" id="ARBA00001947"/>
    </source>
</evidence>
<evidence type="ECO:0000256" key="8">
    <source>
        <dbReference type="ARBA" id="ARBA00022723"/>
    </source>
</evidence>
<dbReference type="GO" id="GO:0046872">
    <property type="term" value="F:metal ion binding"/>
    <property type="evidence" value="ECO:0007669"/>
    <property type="project" value="UniProtKB-UniRule"/>
</dbReference>
<dbReference type="RefSeq" id="WP_066200156.1">
    <property type="nucleotide sequence ID" value="NZ_CBCSAS010000004.1"/>
</dbReference>
<comment type="cofactor">
    <cofactor evidence="4">
        <name>Zn(2+)</name>
        <dbReference type="ChEBI" id="CHEBI:29105"/>
    </cofactor>
</comment>
<dbReference type="NCBIfam" id="TIGR01163">
    <property type="entry name" value="rpe"/>
    <property type="match status" value="1"/>
</dbReference>
<keyword evidence="8 10" id="KW-0479">Metal-binding</keyword>
<evidence type="ECO:0000256" key="1">
    <source>
        <dbReference type="ARBA" id="ARBA00001782"/>
    </source>
</evidence>
<comment type="caution">
    <text evidence="15">The sequence shown here is derived from an EMBL/GenBank/DDBJ whole genome shotgun (WGS) entry which is preliminary data.</text>
</comment>
<dbReference type="GO" id="GO:0005737">
    <property type="term" value="C:cytoplasm"/>
    <property type="evidence" value="ECO:0007669"/>
    <property type="project" value="UniProtKB-ARBA"/>
</dbReference>
<evidence type="ECO:0000256" key="2">
    <source>
        <dbReference type="ARBA" id="ARBA00001936"/>
    </source>
</evidence>
<evidence type="ECO:0000256" key="12">
    <source>
        <dbReference type="PIRSR" id="PIRSR001461-1"/>
    </source>
</evidence>
<feature type="active site" description="Proton acceptor" evidence="10 12">
    <location>
        <position position="43"/>
    </location>
</feature>
<keyword evidence="9 10" id="KW-0413">Isomerase</keyword>
<dbReference type="EC" id="5.1.3.1" evidence="7 10"/>
<dbReference type="AlphaFoldDB" id="A0A132MGD4"/>
<protein>
    <recommendedName>
        <fullName evidence="7 10">Ribulose-phosphate 3-epimerase</fullName>
        <ecNumber evidence="7 10">5.1.3.1</ecNumber>
    </recommendedName>
</protein>
<evidence type="ECO:0000313" key="15">
    <source>
        <dbReference type="EMBL" id="OAR04742.1"/>
    </source>
</evidence>
<dbReference type="NCBIfam" id="NF004076">
    <property type="entry name" value="PRK05581.1-4"/>
    <property type="match status" value="1"/>
</dbReference>
<organism evidence="15 16">
    <name type="scientific">Hydrogenibacillus schlegelii</name>
    <name type="common">Bacillus schlegelii</name>
    <dbReference type="NCBI Taxonomy" id="1484"/>
    <lineage>
        <taxon>Bacteria</taxon>
        <taxon>Bacillati</taxon>
        <taxon>Bacillota</taxon>
        <taxon>Bacilli</taxon>
        <taxon>Bacillales</taxon>
        <taxon>Bacillales Family X. Incertae Sedis</taxon>
        <taxon>Hydrogenibacillus</taxon>
    </lineage>
</organism>
<dbReference type="InterPro" id="IPR000056">
    <property type="entry name" value="Ribul_P_3_epim-like"/>
</dbReference>
<keyword evidence="13" id="KW-0862">Zinc</keyword>
<feature type="binding site" evidence="10 13">
    <location>
        <position position="74"/>
    </location>
    <ligand>
        <name>a divalent metal cation</name>
        <dbReference type="ChEBI" id="CHEBI:60240"/>
    </ligand>
</feature>
<evidence type="ECO:0000256" key="11">
    <source>
        <dbReference type="PIRNR" id="PIRNR001461"/>
    </source>
</evidence>
<feature type="binding site" evidence="10 14">
    <location>
        <begin position="150"/>
        <end position="153"/>
    </location>
    <ligand>
        <name>substrate</name>
    </ligand>
</feature>
<name>A0A132MGD4_HYDSH</name>
<evidence type="ECO:0000313" key="16">
    <source>
        <dbReference type="Proteomes" id="UP000243024"/>
    </source>
</evidence>
<feature type="binding site" evidence="10 13">
    <location>
        <position position="43"/>
    </location>
    <ligand>
        <name>a divalent metal cation</name>
        <dbReference type="ChEBI" id="CHEBI:60240"/>
    </ligand>
</feature>
<feature type="binding site" evidence="10 13">
    <location>
        <position position="41"/>
    </location>
    <ligand>
        <name>a divalent metal cation</name>
        <dbReference type="ChEBI" id="CHEBI:60240"/>
    </ligand>
</feature>
<dbReference type="GO" id="GO:0019323">
    <property type="term" value="P:pentose catabolic process"/>
    <property type="evidence" value="ECO:0007669"/>
    <property type="project" value="UniProtKB-UniRule"/>
</dbReference>
<gene>
    <name evidence="10" type="primary">rpe</name>
    <name evidence="15" type="ORF">SA87_09530</name>
</gene>
<keyword evidence="13" id="KW-0464">Manganese</keyword>
<evidence type="ECO:0000256" key="5">
    <source>
        <dbReference type="ARBA" id="ARBA00001954"/>
    </source>
</evidence>
<feature type="binding site" evidence="10 14">
    <location>
        <position position="16"/>
    </location>
    <ligand>
        <name>substrate</name>
    </ligand>
</feature>
<feature type="binding site" evidence="10 13">
    <location>
        <position position="184"/>
    </location>
    <ligand>
        <name>a divalent metal cation</name>
        <dbReference type="ChEBI" id="CHEBI:60240"/>
    </ligand>
</feature>
<comment type="cofactor">
    <cofactor evidence="5">
        <name>Fe(2+)</name>
        <dbReference type="ChEBI" id="CHEBI:29033"/>
    </cofactor>
</comment>
<feature type="binding site" evidence="14">
    <location>
        <position position="186"/>
    </location>
    <ligand>
        <name>substrate</name>
    </ligand>
</feature>
<dbReference type="STRING" id="1484.SA87_09530"/>
<feature type="binding site" evidence="10">
    <location>
        <begin position="184"/>
        <end position="186"/>
    </location>
    <ligand>
        <name>substrate</name>
    </ligand>
</feature>
<dbReference type="PIRSF" id="PIRSF001461">
    <property type="entry name" value="RPE"/>
    <property type="match status" value="1"/>
</dbReference>
<dbReference type="EMBL" id="JXBB01000012">
    <property type="protein sequence ID" value="OAR04742.1"/>
    <property type="molecule type" value="Genomic_DNA"/>
</dbReference>
<dbReference type="PANTHER" id="PTHR11749">
    <property type="entry name" value="RIBULOSE-5-PHOSPHATE-3-EPIMERASE"/>
    <property type="match status" value="1"/>
</dbReference>
<feature type="binding site" evidence="10 14">
    <location>
        <position position="74"/>
    </location>
    <ligand>
        <name>substrate</name>
    </ligand>
</feature>
<sequence length="239" mass="25092">MSGRSFGGEAVRIAPSILSADFGRLADEIRDVEAGGADLIHIDVMDGRFVPNITIGLPVVRAIRPVTRLPLDVHLMIVEPERYLVEFVAAGADIVSFHLEATPHAHRALQMIRAAGARAAVAITPQTPAEAVRHLIPDLDMVLVMTVNPGFGGQAFIPQMVDKVRTLRAMLDAAGRSDVAIEVDGGIDVETVPAIVAAGARVLVAGTAVFGARDRRAAIGTLRSAGEEAMKAAGGATER</sequence>
<dbReference type="GO" id="GO:0004750">
    <property type="term" value="F:D-ribulose-phosphate 3-epimerase activity"/>
    <property type="evidence" value="ECO:0007669"/>
    <property type="project" value="UniProtKB-UniRule"/>
</dbReference>
<reference evidence="15 16" key="1">
    <citation type="submission" date="2015-09" db="EMBL/GenBank/DDBJ databases">
        <title>Draft genome sequence of Hydrogenibacillus schlegelii DSM 2000.</title>
        <authorList>
            <person name="Hemp J."/>
        </authorList>
    </citation>
    <scope>NUCLEOTIDE SEQUENCE [LARGE SCALE GENOMIC DNA]</scope>
    <source>
        <strain evidence="15 16">MA 48</strain>
    </source>
</reference>
<dbReference type="Proteomes" id="UP000243024">
    <property type="component" value="Unassembled WGS sequence"/>
</dbReference>
<proteinExistence type="inferred from homology"/>
<dbReference type="CDD" id="cd00429">
    <property type="entry name" value="RPE"/>
    <property type="match status" value="1"/>
</dbReference>
<evidence type="ECO:0000256" key="14">
    <source>
        <dbReference type="PIRSR" id="PIRSR001461-3"/>
    </source>
</evidence>
<comment type="cofactor">
    <cofactor evidence="10 13">
        <name>a divalent metal cation</name>
        <dbReference type="ChEBI" id="CHEBI:60240"/>
    </cofactor>
    <text evidence="10 13">Binds 1 divalent metal cation per subunit.</text>
</comment>
<dbReference type="HAMAP" id="MF_02227">
    <property type="entry name" value="RPE"/>
    <property type="match status" value="1"/>
</dbReference>
<dbReference type="InterPro" id="IPR011060">
    <property type="entry name" value="RibuloseP-bd_barrel"/>
</dbReference>
<evidence type="ECO:0000256" key="3">
    <source>
        <dbReference type="ARBA" id="ARBA00001941"/>
    </source>
</evidence>
<comment type="function">
    <text evidence="10">Catalyzes the reversible epimerization of D-ribulose 5-phosphate to D-xylulose 5-phosphate.</text>
</comment>
<dbReference type="PROSITE" id="PS01085">
    <property type="entry name" value="RIBUL_P_3_EPIMER_1"/>
    <property type="match status" value="1"/>
</dbReference>
<dbReference type="PROSITE" id="PS01086">
    <property type="entry name" value="RIBUL_P_3_EPIMER_2"/>
    <property type="match status" value="1"/>
</dbReference>
<evidence type="ECO:0000256" key="6">
    <source>
        <dbReference type="ARBA" id="ARBA00009541"/>
    </source>
</evidence>